<sequence>MKNFAIKKARPLPVIILADTSGSMSINGKIDAMNQALKDLIDTLGGENRLHAEIQLSIITFGGDKAVEHLSLKPAHQITDFTPMEAIGRTPMGDAFAMAQALIEDNERIPSRAYRPFIILISDGYPTDSWQSAFDNLCKSERAQKGTRLAMAIGDDADIKMLEDFNNDLEASVFKANDARDIIHFFRVVSMSVTSRSRSVNPNESVEIDFDTPEEDFLDLDFQP</sequence>
<organism evidence="2 3">
    <name type="scientific">Endozoicomonas numazuensis</name>
    <dbReference type="NCBI Taxonomy" id="1137799"/>
    <lineage>
        <taxon>Bacteria</taxon>
        <taxon>Pseudomonadati</taxon>
        <taxon>Pseudomonadota</taxon>
        <taxon>Gammaproteobacteria</taxon>
        <taxon>Oceanospirillales</taxon>
        <taxon>Endozoicomonadaceae</taxon>
        <taxon>Endozoicomonas</taxon>
    </lineage>
</organism>
<dbReference type="EMBL" id="JOKH01000002">
    <property type="protein sequence ID" value="KEQ17884.1"/>
    <property type="molecule type" value="Genomic_DNA"/>
</dbReference>
<dbReference type="RefSeq" id="WP_034834812.1">
    <property type="nucleotide sequence ID" value="NZ_JOKH01000002.1"/>
</dbReference>
<reference evidence="2 3" key="1">
    <citation type="submission" date="2014-06" db="EMBL/GenBank/DDBJ databases">
        <title>Whole Genome Sequences of Three Symbiotic Endozoicomonas Bacteria.</title>
        <authorList>
            <person name="Neave M.J."/>
            <person name="Apprill A."/>
            <person name="Voolstra C.R."/>
        </authorList>
    </citation>
    <scope>NUCLEOTIDE SEQUENCE [LARGE SCALE GENOMIC DNA]</scope>
    <source>
        <strain evidence="2 3">DSM 25634</strain>
    </source>
</reference>
<evidence type="ECO:0000259" key="1">
    <source>
        <dbReference type="PROSITE" id="PS50234"/>
    </source>
</evidence>
<evidence type="ECO:0000313" key="2">
    <source>
        <dbReference type="EMBL" id="KEQ17884.1"/>
    </source>
</evidence>
<dbReference type="Proteomes" id="UP000028073">
    <property type="component" value="Unassembled WGS sequence"/>
</dbReference>
<gene>
    <name evidence="2" type="ORF">GZ78_09590</name>
</gene>
<keyword evidence="3" id="KW-1185">Reference proteome</keyword>
<name>A0A081NHG1_9GAMM</name>
<dbReference type="SMART" id="SM00327">
    <property type="entry name" value="VWA"/>
    <property type="match status" value="1"/>
</dbReference>
<comment type="caution">
    <text evidence="2">The sequence shown here is derived from an EMBL/GenBank/DDBJ whole genome shotgun (WGS) entry which is preliminary data.</text>
</comment>
<dbReference type="Pfam" id="PF00092">
    <property type="entry name" value="VWA"/>
    <property type="match status" value="1"/>
</dbReference>
<dbReference type="SUPFAM" id="SSF53300">
    <property type="entry name" value="vWA-like"/>
    <property type="match status" value="1"/>
</dbReference>
<dbReference type="InterPro" id="IPR036465">
    <property type="entry name" value="vWFA_dom_sf"/>
</dbReference>
<proteinExistence type="predicted"/>
<dbReference type="InterPro" id="IPR002035">
    <property type="entry name" value="VWF_A"/>
</dbReference>
<dbReference type="PROSITE" id="PS50234">
    <property type="entry name" value="VWFA"/>
    <property type="match status" value="1"/>
</dbReference>
<evidence type="ECO:0000313" key="3">
    <source>
        <dbReference type="Proteomes" id="UP000028073"/>
    </source>
</evidence>
<protein>
    <submittedName>
        <fullName evidence="2">Tellurite resistance protein TerY</fullName>
    </submittedName>
</protein>
<dbReference type="STRING" id="1137799.GZ78_09590"/>
<dbReference type="eggNOG" id="COG4245">
    <property type="taxonomic scope" value="Bacteria"/>
</dbReference>
<dbReference type="AlphaFoldDB" id="A0A081NHG1"/>
<feature type="domain" description="VWFA" evidence="1">
    <location>
        <begin position="13"/>
        <end position="189"/>
    </location>
</feature>
<accession>A0A081NHG1</accession>
<dbReference type="Gene3D" id="3.40.50.410">
    <property type="entry name" value="von Willebrand factor, type A domain"/>
    <property type="match status" value="1"/>
</dbReference>